<dbReference type="STRING" id="196164.gene:10740894"/>
<dbReference type="HOGENOM" id="CLU_019327_1_1_11"/>
<dbReference type="PRINTS" id="PR00419">
    <property type="entry name" value="ADXRDTASE"/>
</dbReference>
<organism evidence="1 2">
    <name type="scientific">Corynebacterium efficiens (strain DSM 44549 / YS-314 / AJ 12310 / JCM 11189 / NBRC 100395)</name>
    <dbReference type="NCBI Taxonomy" id="196164"/>
    <lineage>
        <taxon>Bacteria</taxon>
        <taxon>Bacillati</taxon>
        <taxon>Actinomycetota</taxon>
        <taxon>Actinomycetes</taxon>
        <taxon>Mycobacteriales</taxon>
        <taxon>Corynebacteriaceae</taxon>
        <taxon>Corynebacterium</taxon>
    </lineage>
</organism>
<dbReference type="eggNOG" id="COG1233">
    <property type="taxonomic scope" value="Bacteria"/>
</dbReference>
<proteinExistence type="predicted"/>
<evidence type="ECO:0008006" key="3">
    <source>
        <dbReference type="Google" id="ProtNLM"/>
    </source>
</evidence>
<dbReference type="Proteomes" id="UP000001409">
    <property type="component" value="Chromosome"/>
</dbReference>
<dbReference type="InterPro" id="IPR036188">
    <property type="entry name" value="FAD/NAD-bd_sf"/>
</dbReference>
<protein>
    <recommendedName>
        <fullName evidence="3">Dehydrogenase</fullName>
    </recommendedName>
</protein>
<keyword evidence="2" id="KW-1185">Reference proteome</keyword>
<reference evidence="1 2" key="1">
    <citation type="journal article" date="2003" name="Genome Res.">
        <title>Comparative complete genome sequence analysis of the amino acid replacements responsible for the thermostability of Corynebacterium efficiens.</title>
        <authorList>
            <person name="Nishio Y."/>
            <person name="Nakamura Y."/>
            <person name="Kawarabayasi Y."/>
            <person name="Usuda Y."/>
            <person name="Kimura E."/>
            <person name="Sugimoto S."/>
            <person name="Matsui K."/>
            <person name="Yamagishi A."/>
            <person name="Kikuchi H."/>
            <person name="Ikeo K."/>
            <person name="Gojobori T."/>
        </authorList>
    </citation>
    <scope>NUCLEOTIDE SEQUENCE [LARGE SCALE GENOMIC DNA]</scope>
    <source>
        <strain evidence="2">DSM 44549 / YS-314 / AJ 12310 / JCM 11189 / NBRC 100395</strain>
    </source>
</reference>
<dbReference type="SUPFAM" id="SSF51905">
    <property type="entry name" value="FAD/NAD(P)-binding domain"/>
    <property type="match status" value="1"/>
</dbReference>
<accession>Q8FSA2</accession>
<evidence type="ECO:0000313" key="1">
    <source>
        <dbReference type="EMBL" id="BAC17302.1"/>
    </source>
</evidence>
<sequence>MQWKGSVGGVTKHPERKRRAVVVGSGPNGLTTACLLAREGWQVDVYEQGSRPGGAARSAPVLGEGTIVDMGAAAHPFGIASPAFADLDLQAHGLTWAHSRYAMAHPLDDGRAAFLSRGLDTTATQLGEDASRWRHVHGLVTRGLDKHLENVLGPVLRFPPHPVKMAAFGALALLPARTLARAAFETEEARVLFSGSAVHAITPPAQPLTASFGLLFGSLGMVHGWPVAVGGTQSVVNALVRVLESFGGVIHTDHPVEDLREFSGADAVVLNLTPAQVSRLKGVELSHRASRIMKKWKYGPGSYKLDILLDGPIPWSNPEVADATTVHVCGGLDEIQLAESEAAAGHLPEKPFVLVCQQQAADPSRGPKDATVVWAYAHVPQGFVDKQATMRILRQIERFAPGFRDRILKVVENSAVDLERWNPNLIGGDVGGGATSGIQALRRMPYKLGPGLYMASSSTSPGGGVHGMPGEWVARKVLHDFS</sequence>
<dbReference type="AlphaFoldDB" id="Q8FSA2"/>
<dbReference type="EMBL" id="BA000035">
    <property type="protein sequence ID" value="BAC17302.1"/>
    <property type="molecule type" value="Genomic_DNA"/>
</dbReference>
<dbReference type="Gene3D" id="3.50.50.60">
    <property type="entry name" value="FAD/NAD(P)-binding domain"/>
    <property type="match status" value="2"/>
</dbReference>
<dbReference type="PANTHER" id="PTHR10668:SF105">
    <property type="entry name" value="DEHYDROGENASE-RELATED"/>
    <property type="match status" value="1"/>
</dbReference>
<dbReference type="PANTHER" id="PTHR10668">
    <property type="entry name" value="PHYTOENE DEHYDROGENASE"/>
    <property type="match status" value="1"/>
</dbReference>
<dbReference type="PROSITE" id="PS51257">
    <property type="entry name" value="PROKAR_LIPOPROTEIN"/>
    <property type="match status" value="1"/>
</dbReference>
<dbReference type="KEGG" id="cef:CE0492"/>
<name>Q8FSA2_COREF</name>
<dbReference type="Pfam" id="PF13450">
    <property type="entry name" value="NAD_binding_8"/>
    <property type="match status" value="1"/>
</dbReference>
<evidence type="ECO:0000313" key="2">
    <source>
        <dbReference type="Proteomes" id="UP000001409"/>
    </source>
</evidence>